<dbReference type="EMBL" id="GBRH01178059">
    <property type="protein sequence ID" value="JAE19837.1"/>
    <property type="molecule type" value="Transcribed_RNA"/>
</dbReference>
<reference evidence="1" key="1">
    <citation type="submission" date="2014-09" db="EMBL/GenBank/DDBJ databases">
        <authorList>
            <person name="Magalhaes I.L.F."/>
            <person name="Oliveira U."/>
            <person name="Santos F.R."/>
            <person name="Vidigal T.H.D.A."/>
            <person name="Brescovit A.D."/>
            <person name="Santos A.J."/>
        </authorList>
    </citation>
    <scope>NUCLEOTIDE SEQUENCE</scope>
    <source>
        <tissue evidence="1">Shoot tissue taken approximately 20 cm above the soil surface</tissue>
    </source>
</reference>
<proteinExistence type="predicted"/>
<sequence>MCVHDFKSSRCARCAHCWSLKKLQSFIIKKGIGFKLRS</sequence>
<accession>A0A0A9LN81</accession>
<dbReference type="AlphaFoldDB" id="A0A0A9LN81"/>
<reference evidence="1" key="2">
    <citation type="journal article" date="2015" name="Data Brief">
        <title>Shoot transcriptome of the giant reed, Arundo donax.</title>
        <authorList>
            <person name="Barrero R.A."/>
            <person name="Guerrero F.D."/>
            <person name="Moolhuijzen P."/>
            <person name="Goolsby J.A."/>
            <person name="Tidwell J."/>
            <person name="Bellgard S.E."/>
            <person name="Bellgard M.I."/>
        </authorList>
    </citation>
    <scope>NUCLEOTIDE SEQUENCE</scope>
    <source>
        <tissue evidence="1">Shoot tissue taken approximately 20 cm above the soil surface</tissue>
    </source>
</reference>
<evidence type="ECO:0000313" key="1">
    <source>
        <dbReference type="EMBL" id="JAE19837.1"/>
    </source>
</evidence>
<protein>
    <submittedName>
        <fullName evidence="1">Uncharacterized protein</fullName>
    </submittedName>
</protein>
<organism evidence="1">
    <name type="scientific">Arundo donax</name>
    <name type="common">Giant reed</name>
    <name type="synonym">Donax arundinaceus</name>
    <dbReference type="NCBI Taxonomy" id="35708"/>
    <lineage>
        <taxon>Eukaryota</taxon>
        <taxon>Viridiplantae</taxon>
        <taxon>Streptophyta</taxon>
        <taxon>Embryophyta</taxon>
        <taxon>Tracheophyta</taxon>
        <taxon>Spermatophyta</taxon>
        <taxon>Magnoliopsida</taxon>
        <taxon>Liliopsida</taxon>
        <taxon>Poales</taxon>
        <taxon>Poaceae</taxon>
        <taxon>PACMAD clade</taxon>
        <taxon>Arundinoideae</taxon>
        <taxon>Arundineae</taxon>
        <taxon>Arundo</taxon>
    </lineage>
</organism>
<name>A0A0A9LN81_ARUDO</name>